<dbReference type="InterPro" id="IPR016035">
    <property type="entry name" value="Acyl_Trfase/lysoPLipase"/>
</dbReference>
<feature type="active site" description="Proton acceptor" evidence="2">
    <location>
        <position position="192"/>
    </location>
</feature>
<dbReference type="PROSITE" id="PS51635">
    <property type="entry name" value="PNPLA"/>
    <property type="match status" value="1"/>
</dbReference>
<keyword evidence="1 2" id="KW-0443">Lipid metabolism</keyword>
<feature type="short sequence motif" description="GXGXXG" evidence="2">
    <location>
        <begin position="27"/>
        <end position="32"/>
    </location>
</feature>
<dbReference type="Pfam" id="PF01734">
    <property type="entry name" value="Patatin"/>
    <property type="match status" value="1"/>
</dbReference>
<keyword evidence="5" id="KW-1185">Reference proteome</keyword>
<dbReference type="InterPro" id="IPR047156">
    <property type="entry name" value="Teg/CotR/CapV-like"/>
</dbReference>
<reference evidence="4 5" key="1">
    <citation type="submission" date="2018-01" db="EMBL/GenBank/DDBJ databases">
        <title>Halomonas endophytica sp. nov., isolated from storage liquid in the stems of Populus euphratica.</title>
        <authorList>
            <person name="Chen C."/>
        </authorList>
    </citation>
    <scope>NUCLEOTIDE SEQUENCE [LARGE SCALE GENOMIC DNA]</scope>
    <source>
        <strain evidence="4 5">DSM 26881</strain>
    </source>
</reference>
<dbReference type="PANTHER" id="PTHR24138:SF12">
    <property type="entry name" value="PATATIN FAMILY PROTEIN"/>
    <property type="match status" value="1"/>
</dbReference>
<evidence type="ECO:0000256" key="2">
    <source>
        <dbReference type="PROSITE-ProRule" id="PRU01161"/>
    </source>
</evidence>
<comment type="caution">
    <text evidence="4">The sequence shown here is derived from an EMBL/GenBank/DDBJ whole genome shotgun (WGS) entry which is preliminary data.</text>
</comment>
<dbReference type="CDD" id="cd07199">
    <property type="entry name" value="Pat17_PNPLA8_PNPLA9_like"/>
    <property type="match status" value="1"/>
</dbReference>
<dbReference type="GO" id="GO:0016787">
    <property type="term" value="F:hydrolase activity"/>
    <property type="evidence" value="ECO:0007669"/>
    <property type="project" value="UniProtKB-UniRule"/>
</dbReference>
<dbReference type="RefSeq" id="WP_102626127.1">
    <property type="nucleotide sequence ID" value="NZ_PDOH01000032.1"/>
</dbReference>
<protein>
    <submittedName>
        <fullName evidence="4">Patatin</fullName>
    </submittedName>
</protein>
<dbReference type="NCBIfam" id="NF041079">
    <property type="entry name" value="CBASS_lipase"/>
    <property type="match status" value="1"/>
</dbReference>
<dbReference type="AlphaFoldDB" id="A0A2N7TU33"/>
<gene>
    <name evidence="4" type="ORF">C1H66_01340</name>
</gene>
<name>A0A2N7TU33_9GAMM</name>
<dbReference type="GO" id="GO:0016042">
    <property type="term" value="P:lipid catabolic process"/>
    <property type="evidence" value="ECO:0007669"/>
    <property type="project" value="UniProtKB-UniRule"/>
</dbReference>
<dbReference type="Gene3D" id="3.40.1090.10">
    <property type="entry name" value="Cytosolic phospholipase A2 catalytic domain"/>
    <property type="match status" value="1"/>
</dbReference>
<dbReference type="EMBL" id="PNRE01000009">
    <property type="protein sequence ID" value="PMR71709.1"/>
    <property type="molecule type" value="Genomic_DNA"/>
</dbReference>
<accession>A0A2N7TU33</accession>
<evidence type="ECO:0000256" key="1">
    <source>
        <dbReference type="ARBA" id="ARBA00023098"/>
    </source>
</evidence>
<feature type="short sequence motif" description="GXSXG" evidence="2">
    <location>
        <begin position="59"/>
        <end position="63"/>
    </location>
</feature>
<evidence type="ECO:0000313" key="5">
    <source>
        <dbReference type="Proteomes" id="UP000235346"/>
    </source>
</evidence>
<feature type="domain" description="PNPLA" evidence="3">
    <location>
        <begin position="23"/>
        <end position="205"/>
    </location>
</feature>
<dbReference type="SUPFAM" id="SSF52151">
    <property type="entry name" value="FabD/lysophospholipase-like"/>
    <property type="match status" value="1"/>
</dbReference>
<keyword evidence="2" id="KW-0442">Lipid degradation</keyword>
<evidence type="ECO:0000313" key="4">
    <source>
        <dbReference type="EMBL" id="PMR71709.1"/>
    </source>
</evidence>
<sequence length="336" mass="37657">MSTENAISQKLVPWDPEKDFWILSLSGGGYRGLFSADILEELERLAGETLANKFDLIAGTSVGSILASAVAKEIPTEDLPPLFTAHGKEIFDRRKLFGALWGGLASRYRANALRELLEHEDRLSSTTFDDLKHRLIIPTVNLSKGGPQYFKTQHHPRFSQDGRRQVVEAVLASSAAPTYFPVHKFEDNRYADGGLIANSPLLAAIHEAVYILKVPPEKVHAISIGTMGSRLTIDPKMKLGAGLWQWNIKLVEIPMAAQEDMQDYMAGHVIEDRLIKLDRIQTKQQSKRVGLDSVDQHAQEVLRGNARTVIQEDLYNPLIEKWKNHNAVEPVFYNRG</sequence>
<feature type="short sequence motif" description="DGA/G" evidence="2">
    <location>
        <begin position="192"/>
        <end position="194"/>
    </location>
</feature>
<proteinExistence type="predicted"/>
<dbReference type="Proteomes" id="UP000235346">
    <property type="component" value="Unassembled WGS sequence"/>
</dbReference>
<dbReference type="InterPro" id="IPR002641">
    <property type="entry name" value="PNPLA_dom"/>
</dbReference>
<dbReference type="PANTHER" id="PTHR24138">
    <property type="entry name" value="INTRACELLLAR PHOSPHOLIPASE A FAMILY"/>
    <property type="match status" value="1"/>
</dbReference>
<organism evidence="4 5">
    <name type="scientific">Halomonas heilongjiangensis</name>
    <dbReference type="NCBI Taxonomy" id="1387883"/>
    <lineage>
        <taxon>Bacteria</taxon>
        <taxon>Pseudomonadati</taxon>
        <taxon>Pseudomonadota</taxon>
        <taxon>Gammaproteobacteria</taxon>
        <taxon>Oceanospirillales</taxon>
        <taxon>Halomonadaceae</taxon>
        <taxon>Halomonas</taxon>
    </lineage>
</organism>
<feature type="active site" description="Nucleophile" evidence="2">
    <location>
        <position position="61"/>
    </location>
</feature>
<evidence type="ECO:0000259" key="3">
    <source>
        <dbReference type="PROSITE" id="PS51635"/>
    </source>
</evidence>
<keyword evidence="2" id="KW-0378">Hydrolase</keyword>
<dbReference type="OrthoDB" id="9807112at2"/>